<dbReference type="Proteomes" id="UP000178724">
    <property type="component" value="Unassembled WGS sequence"/>
</dbReference>
<protein>
    <submittedName>
        <fullName evidence="1">Uncharacterized protein</fullName>
    </submittedName>
</protein>
<dbReference type="AlphaFoldDB" id="A0A1F4Q4C8"/>
<proteinExistence type="predicted"/>
<comment type="caution">
    <text evidence="1">The sequence shown here is derived from an EMBL/GenBank/DDBJ whole genome shotgun (WGS) entry which is preliminary data.</text>
</comment>
<name>A0A1F4Q4C8_UNCSA</name>
<evidence type="ECO:0000313" key="1">
    <source>
        <dbReference type="EMBL" id="OGB90112.1"/>
    </source>
</evidence>
<gene>
    <name evidence="1" type="ORF">A2625_04795</name>
</gene>
<dbReference type="EMBL" id="METM01000015">
    <property type="protein sequence ID" value="OGB90112.1"/>
    <property type="molecule type" value="Genomic_DNA"/>
</dbReference>
<organism evidence="1 2">
    <name type="scientific">candidate division WOR-1 bacterium RIFCSPHIGHO2_01_FULL_53_15</name>
    <dbReference type="NCBI Taxonomy" id="1802564"/>
    <lineage>
        <taxon>Bacteria</taxon>
        <taxon>Bacillati</taxon>
        <taxon>Saganbacteria</taxon>
    </lineage>
</organism>
<evidence type="ECO:0000313" key="2">
    <source>
        <dbReference type="Proteomes" id="UP000178724"/>
    </source>
</evidence>
<reference evidence="1 2" key="1">
    <citation type="journal article" date="2016" name="Nat. Commun.">
        <title>Thousands of microbial genomes shed light on interconnected biogeochemical processes in an aquifer system.</title>
        <authorList>
            <person name="Anantharaman K."/>
            <person name="Brown C.T."/>
            <person name="Hug L.A."/>
            <person name="Sharon I."/>
            <person name="Castelle C.J."/>
            <person name="Probst A.J."/>
            <person name="Thomas B.C."/>
            <person name="Singh A."/>
            <person name="Wilkins M.J."/>
            <person name="Karaoz U."/>
            <person name="Brodie E.L."/>
            <person name="Williams K.H."/>
            <person name="Hubbard S.S."/>
            <person name="Banfield J.F."/>
        </authorList>
    </citation>
    <scope>NUCLEOTIDE SEQUENCE [LARGE SCALE GENOMIC DNA]</scope>
</reference>
<sequence length="63" mass="7257">MVKKIELAGKKYFECPICGLDYEEEEWAEKCEAWCSKYPSCNLETVKHSVGIMGQLEKKEPAK</sequence>
<accession>A0A1F4Q4C8</accession>